<feature type="transmembrane region" description="Helical" evidence="5">
    <location>
        <begin position="302"/>
        <end position="318"/>
    </location>
</feature>
<dbReference type="OrthoDB" id="9794225at2"/>
<dbReference type="GO" id="GO:0006874">
    <property type="term" value="P:intracellular calcium ion homeostasis"/>
    <property type="evidence" value="ECO:0007669"/>
    <property type="project" value="TreeGrafter"/>
</dbReference>
<feature type="transmembrane region" description="Helical" evidence="5">
    <location>
        <begin position="68"/>
        <end position="91"/>
    </location>
</feature>
<dbReference type="Proteomes" id="UP000198510">
    <property type="component" value="Unassembled WGS sequence"/>
</dbReference>
<evidence type="ECO:0000259" key="6">
    <source>
        <dbReference type="Pfam" id="PF01699"/>
    </source>
</evidence>
<dbReference type="GO" id="GO:0008273">
    <property type="term" value="F:calcium, potassium:sodium antiporter activity"/>
    <property type="evidence" value="ECO:0007669"/>
    <property type="project" value="TreeGrafter"/>
</dbReference>
<feature type="transmembrane region" description="Helical" evidence="5">
    <location>
        <begin position="247"/>
        <end position="267"/>
    </location>
</feature>
<accession>A0A1G9ISC5</accession>
<feature type="transmembrane region" description="Helical" evidence="5">
    <location>
        <begin position="6"/>
        <end position="23"/>
    </location>
</feature>
<dbReference type="GO" id="GO:0005262">
    <property type="term" value="F:calcium channel activity"/>
    <property type="evidence" value="ECO:0007669"/>
    <property type="project" value="TreeGrafter"/>
</dbReference>
<dbReference type="AlphaFoldDB" id="A0A1G9ISC5"/>
<feature type="domain" description="Sodium/calcium exchanger membrane region" evidence="6">
    <location>
        <begin position="5"/>
        <end position="144"/>
    </location>
</feature>
<reference evidence="7 8" key="1">
    <citation type="submission" date="2016-10" db="EMBL/GenBank/DDBJ databases">
        <authorList>
            <person name="de Groot N.N."/>
        </authorList>
    </citation>
    <scope>NUCLEOTIDE SEQUENCE [LARGE SCALE GENOMIC DNA]</scope>
    <source>
        <strain evidence="7 8">DSM 25186</strain>
    </source>
</reference>
<dbReference type="InterPro" id="IPR004837">
    <property type="entry name" value="NaCa_Exmemb"/>
</dbReference>
<keyword evidence="4 5" id="KW-0472">Membrane</keyword>
<gene>
    <name evidence="7" type="ORF">SAMN05421823_10591</name>
</gene>
<dbReference type="InterPro" id="IPR004481">
    <property type="entry name" value="K/Na/Ca-exchanger"/>
</dbReference>
<proteinExistence type="predicted"/>
<dbReference type="PANTHER" id="PTHR10846:SF8">
    <property type="entry name" value="INNER MEMBRANE PROTEIN YRBG"/>
    <property type="match status" value="1"/>
</dbReference>
<dbReference type="Gene3D" id="6.10.280.80">
    <property type="entry name" value="NCX, peripheral helical region"/>
    <property type="match status" value="1"/>
</dbReference>
<dbReference type="EMBL" id="FNFO01000005">
    <property type="protein sequence ID" value="SDL28011.1"/>
    <property type="molecule type" value="Genomic_DNA"/>
</dbReference>
<evidence type="ECO:0000256" key="3">
    <source>
        <dbReference type="ARBA" id="ARBA00022989"/>
    </source>
</evidence>
<dbReference type="STRING" id="1075417.SAMN05421823_10591"/>
<name>A0A1G9ISC5_9BACT</name>
<comment type="subcellular location">
    <subcellularLocation>
        <location evidence="1">Membrane</location>
        <topology evidence="1">Multi-pass membrane protein</topology>
    </subcellularLocation>
</comment>
<feature type="domain" description="Sodium/calcium exchanger membrane region" evidence="6">
    <location>
        <begin position="178"/>
        <end position="318"/>
    </location>
</feature>
<dbReference type="Gene3D" id="1.20.1420.30">
    <property type="entry name" value="NCX, central ion-binding region"/>
    <property type="match status" value="2"/>
</dbReference>
<dbReference type="GO" id="GO:0005886">
    <property type="term" value="C:plasma membrane"/>
    <property type="evidence" value="ECO:0007669"/>
    <property type="project" value="TreeGrafter"/>
</dbReference>
<evidence type="ECO:0000256" key="5">
    <source>
        <dbReference type="SAM" id="Phobius"/>
    </source>
</evidence>
<dbReference type="RefSeq" id="WP_089683048.1">
    <property type="nucleotide sequence ID" value="NZ_FNFO01000005.1"/>
</dbReference>
<evidence type="ECO:0000313" key="7">
    <source>
        <dbReference type="EMBL" id="SDL28011.1"/>
    </source>
</evidence>
<evidence type="ECO:0000313" key="8">
    <source>
        <dbReference type="Proteomes" id="UP000198510"/>
    </source>
</evidence>
<dbReference type="NCBIfam" id="TIGR00367">
    <property type="entry name" value="calcium/sodium antiporter"/>
    <property type="match status" value="1"/>
</dbReference>
<feature type="transmembrane region" description="Helical" evidence="5">
    <location>
        <begin position="178"/>
        <end position="196"/>
    </location>
</feature>
<protein>
    <submittedName>
        <fullName evidence="7">Cation:H+ antiporter</fullName>
    </submittedName>
</protein>
<evidence type="ECO:0000256" key="1">
    <source>
        <dbReference type="ARBA" id="ARBA00004141"/>
    </source>
</evidence>
<keyword evidence="8" id="KW-1185">Reference proteome</keyword>
<dbReference type="PANTHER" id="PTHR10846">
    <property type="entry name" value="SODIUM/POTASSIUM/CALCIUM EXCHANGER"/>
    <property type="match status" value="1"/>
</dbReference>
<dbReference type="InterPro" id="IPR044880">
    <property type="entry name" value="NCX_ion-bd_dom_sf"/>
</dbReference>
<feature type="transmembrane region" description="Helical" evidence="5">
    <location>
        <begin position="35"/>
        <end position="56"/>
    </location>
</feature>
<keyword evidence="3 5" id="KW-1133">Transmembrane helix</keyword>
<evidence type="ECO:0000256" key="2">
    <source>
        <dbReference type="ARBA" id="ARBA00022692"/>
    </source>
</evidence>
<feature type="transmembrane region" description="Helical" evidence="5">
    <location>
        <begin position="279"/>
        <end position="295"/>
    </location>
</feature>
<feature type="transmembrane region" description="Helical" evidence="5">
    <location>
        <begin position="212"/>
        <end position="235"/>
    </location>
</feature>
<keyword evidence="2 5" id="KW-0812">Transmembrane</keyword>
<sequence length="319" mass="34750">MTFTLLQIFLGLVVLIGGAELLVRGASSVALRFDMSPLVVGLTVVAFGTSLPELLISVTSALRGSSDLAMGNVVGSNICNLALVLGATALVYPVGVQRDSLRLDWPMTMGCSLLLYLLSLDGELRWYEGVLFVAILVTYIVWIIRRSRKQTRANRELEQQAEAVEVPEAPSSSPWKDVLLIGLGCVGLFWGADWFVNGSQKLALSLGVSERIIGLTVVAVGTSLPELVTSIVAAYRRHTDIALGNLLGSNIFNILSILGITSVISSIDVSQDILDVDMWWMLGITLVLLPVMWTFRRISRLEGTFLLGLYLYYVFIVVV</sequence>
<feature type="transmembrane region" description="Helical" evidence="5">
    <location>
        <begin position="126"/>
        <end position="144"/>
    </location>
</feature>
<organism evidence="7 8">
    <name type="scientific">Catalinimonas alkaloidigena</name>
    <dbReference type="NCBI Taxonomy" id="1075417"/>
    <lineage>
        <taxon>Bacteria</taxon>
        <taxon>Pseudomonadati</taxon>
        <taxon>Bacteroidota</taxon>
        <taxon>Cytophagia</taxon>
        <taxon>Cytophagales</taxon>
        <taxon>Catalimonadaceae</taxon>
        <taxon>Catalinimonas</taxon>
    </lineage>
</organism>
<dbReference type="Pfam" id="PF01699">
    <property type="entry name" value="Na_Ca_ex"/>
    <property type="match status" value="2"/>
</dbReference>
<evidence type="ECO:0000256" key="4">
    <source>
        <dbReference type="ARBA" id="ARBA00023136"/>
    </source>
</evidence>